<dbReference type="Pfam" id="PF00126">
    <property type="entry name" value="HTH_1"/>
    <property type="match status" value="1"/>
</dbReference>
<evidence type="ECO:0000256" key="3">
    <source>
        <dbReference type="ARBA" id="ARBA00023125"/>
    </source>
</evidence>
<dbReference type="KEGG" id="frx:F7310_00475"/>
<dbReference type="OrthoDB" id="8885940at2"/>
<dbReference type="RefSeq" id="WP_072711121.1">
    <property type="nucleotide sequence ID" value="NZ_CP016796.1"/>
</dbReference>
<dbReference type="PROSITE" id="PS50931">
    <property type="entry name" value="HTH_LYSR"/>
    <property type="match status" value="1"/>
</dbReference>
<dbReference type="PANTHER" id="PTHR30537:SF5">
    <property type="entry name" value="HTH-TYPE TRANSCRIPTIONAL ACTIVATOR TTDR-RELATED"/>
    <property type="match status" value="1"/>
</dbReference>
<dbReference type="PANTHER" id="PTHR30537">
    <property type="entry name" value="HTH-TYPE TRANSCRIPTIONAL REGULATOR"/>
    <property type="match status" value="1"/>
</dbReference>
<dbReference type="InterPro" id="IPR058163">
    <property type="entry name" value="LysR-type_TF_proteobact-type"/>
</dbReference>
<organism evidence="6 7">
    <name type="scientific">Francisella uliginis</name>
    <dbReference type="NCBI Taxonomy" id="573570"/>
    <lineage>
        <taxon>Bacteria</taxon>
        <taxon>Pseudomonadati</taxon>
        <taxon>Pseudomonadota</taxon>
        <taxon>Gammaproteobacteria</taxon>
        <taxon>Thiotrichales</taxon>
        <taxon>Francisellaceae</taxon>
        <taxon>Francisella</taxon>
    </lineage>
</organism>
<dbReference type="Pfam" id="PF03466">
    <property type="entry name" value="LysR_substrate"/>
    <property type="match status" value="1"/>
</dbReference>
<reference evidence="6 7" key="1">
    <citation type="journal article" date="2016" name="Appl. Environ. Microbiol.">
        <title>Whole genome relationships among Francisella bacteria of diverse origin define new species and provide specific regions for detection.</title>
        <authorList>
            <person name="Challacombe J.F."/>
            <person name="Petersen J.M."/>
            <person name="Gallegos-Graves V."/>
            <person name="Hodge D."/>
            <person name="Pillai S."/>
            <person name="Kuske C.R."/>
        </authorList>
    </citation>
    <scope>NUCLEOTIDE SEQUENCE [LARGE SCALE GENOMIC DNA]</scope>
    <source>
        <strain evidence="7">TX07-7310</strain>
    </source>
</reference>
<evidence type="ECO:0000313" key="7">
    <source>
        <dbReference type="Proteomes" id="UP000184222"/>
    </source>
</evidence>
<dbReference type="GO" id="GO:0003677">
    <property type="term" value="F:DNA binding"/>
    <property type="evidence" value="ECO:0007669"/>
    <property type="project" value="UniProtKB-KW"/>
</dbReference>
<keyword evidence="4" id="KW-0804">Transcription</keyword>
<accession>A0A1L4BQ05</accession>
<evidence type="ECO:0000259" key="5">
    <source>
        <dbReference type="PROSITE" id="PS50931"/>
    </source>
</evidence>
<keyword evidence="7" id="KW-1185">Reference proteome</keyword>
<dbReference type="GO" id="GO:0003700">
    <property type="term" value="F:DNA-binding transcription factor activity"/>
    <property type="evidence" value="ECO:0007669"/>
    <property type="project" value="InterPro"/>
</dbReference>
<dbReference type="Gene3D" id="3.40.190.290">
    <property type="match status" value="1"/>
</dbReference>
<dbReference type="EMBL" id="CP016796">
    <property type="protein sequence ID" value="API85919.1"/>
    <property type="molecule type" value="Genomic_DNA"/>
</dbReference>
<dbReference type="SUPFAM" id="SSF46785">
    <property type="entry name" value="Winged helix' DNA-binding domain"/>
    <property type="match status" value="1"/>
</dbReference>
<evidence type="ECO:0000256" key="1">
    <source>
        <dbReference type="ARBA" id="ARBA00009437"/>
    </source>
</evidence>
<evidence type="ECO:0000256" key="4">
    <source>
        <dbReference type="ARBA" id="ARBA00023163"/>
    </source>
</evidence>
<keyword evidence="2" id="KW-0805">Transcription regulation</keyword>
<evidence type="ECO:0000256" key="2">
    <source>
        <dbReference type="ARBA" id="ARBA00023015"/>
    </source>
</evidence>
<dbReference type="Gene3D" id="1.10.10.10">
    <property type="entry name" value="Winged helix-like DNA-binding domain superfamily/Winged helix DNA-binding domain"/>
    <property type="match status" value="1"/>
</dbReference>
<name>A0A1L4BQ05_9GAMM</name>
<evidence type="ECO:0000313" key="6">
    <source>
        <dbReference type="EMBL" id="API85919.1"/>
    </source>
</evidence>
<dbReference type="InterPro" id="IPR000847">
    <property type="entry name" value="LysR_HTH_N"/>
</dbReference>
<comment type="similarity">
    <text evidence="1">Belongs to the LysR transcriptional regulatory family.</text>
</comment>
<dbReference type="STRING" id="573570.F7310_00475"/>
<protein>
    <submittedName>
        <fullName evidence="6">LysR family transcriptional regulator</fullName>
    </submittedName>
</protein>
<dbReference type="SUPFAM" id="SSF53850">
    <property type="entry name" value="Periplasmic binding protein-like II"/>
    <property type="match status" value="1"/>
</dbReference>
<dbReference type="InterPro" id="IPR036390">
    <property type="entry name" value="WH_DNA-bd_sf"/>
</dbReference>
<keyword evidence="3" id="KW-0238">DNA-binding</keyword>
<dbReference type="CDD" id="cd08422">
    <property type="entry name" value="PBP2_CrgA_like"/>
    <property type="match status" value="1"/>
</dbReference>
<sequence>MKSYKKIPISLFEVFHELVLYGSFTKTAKALGVTKAAISHSIKLLEKELKVDLINRTTRTLSLTHEGNILFDYCVNLQQEIIKVRDLAESFHNEPSGILRISTKPFFARKVLLKLIKEYSKKFPKVQVEVSVEEKLPNFKAQEVDIVLGVNWPPPEDIVARKIAKTRYVLCVSPEYINKNGSPKNLEDLSNHNYIPHNSRATPLVNIKNNIKVNIANPTLSADSTDFIKECILDGMGIAQFHEYIVKKEIQEGRLVEILTNEFFNEQELFIYYPKNKFVQPKIREFVNLVINSKLLATKV</sequence>
<dbReference type="Proteomes" id="UP000184222">
    <property type="component" value="Chromosome"/>
</dbReference>
<dbReference type="AlphaFoldDB" id="A0A1L4BQ05"/>
<dbReference type="InterPro" id="IPR036388">
    <property type="entry name" value="WH-like_DNA-bd_sf"/>
</dbReference>
<dbReference type="InterPro" id="IPR005119">
    <property type="entry name" value="LysR_subst-bd"/>
</dbReference>
<gene>
    <name evidence="6" type="ORF">F7310_00475</name>
</gene>
<proteinExistence type="inferred from homology"/>
<feature type="domain" description="HTH lysR-type" evidence="5">
    <location>
        <begin position="7"/>
        <end position="64"/>
    </location>
</feature>